<evidence type="ECO:0000256" key="1">
    <source>
        <dbReference type="ARBA" id="ARBA00023125"/>
    </source>
</evidence>
<dbReference type="OrthoDB" id="9808738at2"/>
<dbReference type="RefSeq" id="WP_114833247.1">
    <property type="nucleotide sequence ID" value="NZ_LR699114.1"/>
</dbReference>
<keyword evidence="5" id="KW-1185">Reference proteome</keyword>
<comment type="similarity">
    <text evidence="2">Belongs to the YbaB/EbfC family.</text>
</comment>
<dbReference type="Proteomes" id="UP000254720">
    <property type="component" value="Unassembled WGS sequence"/>
</dbReference>
<keyword evidence="2" id="KW-0963">Cytoplasm</keyword>
<protein>
    <recommendedName>
        <fullName evidence="2">Nucleoid-associated protein C8D86_1017</fullName>
    </recommendedName>
</protein>
<dbReference type="GO" id="GO:0005829">
    <property type="term" value="C:cytosol"/>
    <property type="evidence" value="ECO:0007669"/>
    <property type="project" value="TreeGrafter"/>
</dbReference>
<evidence type="ECO:0000313" key="4">
    <source>
        <dbReference type="EMBL" id="RDI48730.1"/>
    </source>
</evidence>
<dbReference type="EMBL" id="QQAX01000001">
    <property type="protein sequence ID" value="RDI48730.1"/>
    <property type="molecule type" value="Genomic_DNA"/>
</dbReference>
<evidence type="ECO:0000313" key="5">
    <source>
        <dbReference type="Proteomes" id="UP000254720"/>
    </source>
</evidence>
<dbReference type="InterPro" id="IPR004401">
    <property type="entry name" value="YbaB/EbfC"/>
</dbReference>
<organism evidence="4 5">
    <name type="scientific">Aquicella lusitana</name>
    <dbReference type="NCBI Taxonomy" id="254246"/>
    <lineage>
        <taxon>Bacteria</taxon>
        <taxon>Pseudomonadati</taxon>
        <taxon>Pseudomonadota</taxon>
        <taxon>Gammaproteobacteria</taxon>
        <taxon>Legionellales</taxon>
        <taxon>Coxiellaceae</taxon>
        <taxon>Aquicella</taxon>
    </lineage>
</organism>
<dbReference type="PANTHER" id="PTHR33449">
    <property type="entry name" value="NUCLEOID-ASSOCIATED PROTEIN YBAB"/>
    <property type="match status" value="1"/>
</dbReference>
<dbReference type="PANTHER" id="PTHR33449:SF1">
    <property type="entry name" value="NUCLEOID-ASSOCIATED PROTEIN YBAB"/>
    <property type="match status" value="1"/>
</dbReference>
<name>A0A370GYZ2_9COXI</name>
<dbReference type="GO" id="GO:0043590">
    <property type="term" value="C:bacterial nucleoid"/>
    <property type="evidence" value="ECO:0007669"/>
    <property type="project" value="UniProtKB-UniRule"/>
</dbReference>
<keyword evidence="3" id="KW-0175">Coiled coil</keyword>
<dbReference type="Gene3D" id="3.30.1310.10">
    <property type="entry name" value="Nucleoid-associated protein YbaB-like domain"/>
    <property type="match status" value="1"/>
</dbReference>
<comment type="function">
    <text evidence="2">Binds to DNA and alters its conformation. May be involved in regulation of gene expression, nucleoid organization and DNA protection.</text>
</comment>
<reference evidence="4 5" key="1">
    <citation type="submission" date="2018-07" db="EMBL/GenBank/DDBJ databases">
        <title>Genomic Encyclopedia of Type Strains, Phase IV (KMG-IV): sequencing the most valuable type-strain genomes for metagenomic binning, comparative biology and taxonomic classification.</title>
        <authorList>
            <person name="Goeker M."/>
        </authorList>
    </citation>
    <scope>NUCLEOTIDE SEQUENCE [LARGE SCALE GENOMIC DNA]</scope>
    <source>
        <strain evidence="4 5">DSM 16500</strain>
    </source>
</reference>
<comment type="subcellular location">
    <subcellularLocation>
        <location evidence="2">Cytoplasm</location>
        <location evidence="2">Nucleoid</location>
    </subcellularLocation>
</comment>
<dbReference type="HAMAP" id="MF_00274">
    <property type="entry name" value="DNA_YbaB_EbfC"/>
    <property type="match status" value="1"/>
</dbReference>
<sequence length="113" mass="12372">MNKSSNDKIGLNEIMKRAQEMQKKLQDIQKQVAEMEVTGQSGGGVVKIVMTGQHYAKKVTLDPNLLKEEKSIIEDLIAAAINDATDKIERNLRDKMGGLAGIKLPEGLGDLPK</sequence>
<dbReference type="PIRSF" id="PIRSF004555">
    <property type="entry name" value="UCP004555"/>
    <property type="match status" value="1"/>
</dbReference>
<feature type="coiled-coil region" evidence="3">
    <location>
        <begin position="11"/>
        <end position="38"/>
    </location>
</feature>
<evidence type="ECO:0000256" key="3">
    <source>
        <dbReference type="SAM" id="Coils"/>
    </source>
</evidence>
<accession>A0A370GYZ2</accession>
<dbReference type="NCBIfam" id="TIGR00103">
    <property type="entry name" value="DNA_YbaB_EbfC"/>
    <property type="match status" value="1"/>
</dbReference>
<dbReference type="GO" id="GO:0003677">
    <property type="term" value="F:DNA binding"/>
    <property type="evidence" value="ECO:0007669"/>
    <property type="project" value="UniProtKB-UniRule"/>
</dbReference>
<comment type="subunit">
    <text evidence="2">Homodimer.</text>
</comment>
<evidence type="ECO:0000256" key="2">
    <source>
        <dbReference type="HAMAP-Rule" id="MF_00274"/>
    </source>
</evidence>
<dbReference type="AlphaFoldDB" id="A0A370GYZ2"/>
<dbReference type="InterPro" id="IPR036894">
    <property type="entry name" value="YbaB-like_sf"/>
</dbReference>
<keyword evidence="1 2" id="KW-0238">DNA-binding</keyword>
<gene>
    <name evidence="4" type="ORF">C8D86_1017</name>
</gene>
<dbReference type="Pfam" id="PF02575">
    <property type="entry name" value="YbaB_DNA_bd"/>
    <property type="match status" value="1"/>
</dbReference>
<comment type="caution">
    <text evidence="4">The sequence shown here is derived from an EMBL/GenBank/DDBJ whole genome shotgun (WGS) entry which is preliminary data.</text>
</comment>
<dbReference type="SUPFAM" id="SSF82607">
    <property type="entry name" value="YbaB-like"/>
    <property type="match status" value="1"/>
</dbReference>
<proteinExistence type="inferred from homology"/>